<gene>
    <name evidence="3" type="ORF">SAMN04487977_101624</name>
</gene>
<dbReference type="eggNOG" id="COG1917">
    <property type="taxonomic scope" value="Bacteria"/>
</dbReference>
<dbReference type="PANTHER" id="PTHR46797:SF19">
    <property type="entry name" value="BLL2473 PROTEIN"/>
    <property type="match status" value="1"/>
</dbReference>
<dbReference type="SMART" id="SM00530">
    <property type="entry name" value="HTH_XRE"/>
    <property type="match status" value="1"/>
</dbReference>
<protein>
    <submittedName>
        <fullName evidence="3">Transcriptional regulator, XRE family with cupin sensor</fullName>
    </submittedName>
</protein>
<evidence type="ECO:0000313" key="3">
    <source>
        <dbReference type="EMBL" id="SEP85523.1"/>
    </source>
</evidence>
<dbReference type="SUPFAM" id="SSF47413">
    <property type="entry name" value="lambda repressor-like DNA-binding domains"/>
    <property type="match status" value="1"/>
</dbReference>
<feature type="domain" description="HTH cro/C1-type" evidence="2">
    <location>
        <begin position="18"/>
        <end position="72"/>
    </location>
</feature>
<dbReference type="InterPro" id="IPR001387">
    <property type="entry name" value="Cro/C1-type_HTH"/>
</dbReference>
<dbReference type="Pfam" id="PF07883">
    <property type="entry name" value="Cupin_2"/>
    <property type="match status" value="1"/>
</dbReference>
<dbReference type="Gene3D" id="1.10.260.40">
    <property type="entry name" value="lambda repressor-like DNA-binding domains"/>
    <property type="match status" value="1"/>
</dbReference>
<sequence>MSQGVNMNEEIKAVADRLIGLREIMDVSVEEAAGVCGISIDQYKKYETGTVDIPVGILQSMSKKYGIDLGTLISGKEPHMHSYCLTKKDKGLSVDRRSDYKYQALAAGFQNRKADPFIVTITPEETREIHFNSHPGHEFEYMIEGSMKLVIDGKEMTLEEGDSVYFDATKQHGMQALNDKKAKFLAIII</sequence>
<name>A0A1H9BA06_9SPIR</name>
<evidence type="ECO:0000259" key="2">
    <source>
        <dbReference type="PROSITE" id="PS50943"/>
    </source>
</evidence>
<dbReference type="InterPro" id="IPR050807">
    <property type="entry name" value="TransReg_Diox_bact_type"/>
</dbReference>
<dbReference type="InterPro" id="IPR014710">
    <property type="entry name" value="RmlC-like_jellyroll"/>
</dbReference>
<evidence type="ECO:0000313" key="4">
    <source>
        <dbReference type="Proteomes" id="UP000182360"/>
    </source>
</evidence>
<dbReference type="GO" id="GO:0005829">
    <property type="term" value="C:cytosol"/>
    <property type="evidence" value="ECO:0007669"/>
    <property type="project" value="TreeGrafter"/>
</dbReference>
<keyword evidence="1" id="KW-0238">DNA-binding</keyword>
<dbReference type="Proteomes" id="UP000182360">
    <property type="component" value="Unassembled WGS sequence"/>
</dbReference>
<dbReference type="Gene3D" id="2.60.120.10">
    <property type="entry name" value="Jelly Rolls"/>
    <property type="match status" value="1"/>
</dbReference>
<keyword evidence="4" id="KW-1185">Reference proteome</keyword>
<proteinExistence type="predicted"/>
<dbReference type="InterPro" id="IPR010982">
    <property type="entry name" value="Lambda_DNA-bd_dom_sf"/>
</dbReference>
<dbReference type="STRING" id="163.SAMN04487775_102313"/>
<accession>A0A1H9BA06</accession>
<dbReference type="InterPro" id="IPR013096">
    <property type="entry name" value="Cupin_2"/>
</dbReference>
<dbReference type="AlphaFoldDB" id="A0A1H9BA06"/>
<dbReference type="GO" id="GO:0003677">
    <property type="term" value="F:DNA binding"/>
    <property type="evidence" value="ECO:0007669"/>
    <property type="project" value="UniProtKB-KW"/>
</dbReference>
<dbReference type="CDD" id="cd00093">
    <property type="entry name" value="HTH_XRE"/>
    <property type="match status" value="1"/>
</dbReference>
<dbReference type="PROSITE" id="PS50943">
    <property type="entry name" value="HTH_CROC1"/>
    <property type="match status" value="1"/>
</dbReference>
<dbReference type="Pfam" id="PF01381">
    <property type="entry name" value="HTH_3"/>
    <property type="match status" value="1"/>
</dbReference>
<organism evidence="3 4">
    <name type="scientific">Treponema bryantii</name>
    <dbReference type="NCBI Taxonomy" id="163"/>
    <lineage>
        <taxon>Bacteria</taxon>
        <taxon>Pseudomonadati</taxon>
        <taxon>Spirochaetota</taxon>
        <taxon>Spirochaetia</taxon>
        <taxon>Spirochaetales</taxon>
        <taxon>Treponemataceae</taxon>
        <taxon>Treponema</taxon>
    </lineage>
</organism>
<reference evidence="3 4" key="1">
    <citation type="submission" date="2016-10" db="EMBL/GenBank/DDBJ databases">
        <authorList>
            <person name="de Groot N.N."/>
        </authorList>
    </citation>
    <scope>NUCLEOTIDE SEQUENCE [LARGE SCALE GENOMIC DNA]</scope>
    <source>
        <strain evidence="3 4">B25</strain>
    </source>
</reference>
<dbReference type="GO" id="GO:0003700">
    <property type="term" value="F:DNA-binding transcription factor activity"/>
    <property type="evidence" value="ECO:0007669"/>
    <property type="project" value="TreeGrafter"/>
</dbReference>
<dbReference type="SUPFAM" id="SSF51182">
    <property type="entry name" value="RmlC-like cupins"/>
    <property type="match status" value="1"/>
</dbReference>
<evidence type="ECO:0000256" key="1">
    <source>
        <dbReference type="ARBA" id="ARBA00023125"/>
    </source>
</evidence>
<dbReference type="InterPro" id="IPR011051">
    <property type="entry name" value="RmlC_Cupin_sf"/>
</dbReference>
<dbReference type="PANTHER" id="PTHR46797">
    <property type="entry name" value="HTH-TYPE TRANSCRIPTIONAL REGULATOR"/>
    <property type="match status" value="1"/>
</dbReference>
<dbReference type="CDD" id="cd02209">
    <property type="entry name" value="cupin_XRE_C"/>
    <property type="match status" value="1"/>
</dbReference>
<dbReference type="EMBL" id="FOFU01000001">
    <property type="protein sequence ID" value="SEP85523.1"/>
    <property type="molecule type" value="Genomic_DNA"/>
</dbReference>